<keyword evidence="3" id="KW-1185">Reference proteome</keyword>
<dbReference type="SUPFAM" id="SSF54001">
    <property type="entry name" value="Cysteine proteinases"/>
    <property type="match status" value="1"/>
</dbReference>
<accession>A0A6J8DQY8</accession>
<feature type="compositionally biased region" description="Polar residues" evidence="1">
    <location>
        <begin position="1"/>
        <end position="12"/>
    </location>
</feature>
<organism evidence="2 3">
    <name type="scientific">Mytilus coruscus</name>
    <name type="common">Sea mussel</name>
    <dbReference type="NCBI Taxonomy" id="42192"/>
    <lineage>
        <taxon>Eukaryota</taxon>
        <taxon>Metazoa</taxon>
        <taxon>Spiralia</taxon>
        <taxon>Lophotrochozoa</taxon>
        <taxon>Mollusca</taxon>
        <taxon>Bivalvia</taxon>
        <taxon>Autobranchia</taxon>
        <taxon>Pteriomorphia</taxon>
        <taxon>Mytilida</taxon>
        <taxon>Mytiloidea</taxon>
        <taxon>Mytilidae</taxon>
        <taxon>Mytilinae</taxon>
        <taxon>Mytilus</taxon>
    </lineage>
</organism>
<proteinExistence type="predicted"/>
<dbReference type="AlphaFoldDB" id="A0A6J8DQY8"/>
<evidence type="ECO:0000313" key="2">
    <source>
        <dbReference type="EMBL" id="CAC5410416.1"/>
    </source>
</evidence>
<protein>
    <submittedName>
        <fullName evidence="2">Uncharacterized protein</fullName>
    </submittedName>
</protein>
<dbReference type="InterPro" id="IPR038765">
    <property type="entry name" value="Papain-like_cys_pep_sf"/>
</dbReference>
<feature type="region of interest" description="Disordered" evidence="1">
    <location>
        <begin position="1"/>
        <end position="20"/>
    </location>
</feature>
<dbReference type="Proteomes" id="UP000507470">
    <property type="component" value="Unassembled WGS sequence"/>
</dbReference>
<sequence length="198" mass="22546">MPETPGRQSSTTKIPKSKKKLKFKCKEQDIDSCVTPKKEKKLKFSEDTKEINIISPSVSPTSSKSCQLPMKKRKVNTGMKNTSYTPWVSILNSEHKLMLENNSWLCSEIVNVSIDMIAKQFPNISGFQRTGLSKIYDEDKQRWAESFGKFSSKDTTCVKVHHTGSSHWVRSLHSKKESAVYVLDCKSKEFKLSSSMEI</sequence>
<reference evidence="2 3" key="1">
    <citation type="submission" date="2020-06" db="EMBL/GenBank/DDBJ databases">
        <authorList>
            <person name="Li R."/>
            <person name="Bekaert M."/>
        </authorList>
    </citation>
    <scope>NUCLEOTIDE SEQUENCE [LARGE SCALE GENOMIC DNA]</scope>
    <source>
        <strain evidence="3">wild</strain>
    </source>
</reference>
<evidence type="ECO:0000256" key="1">
    <source>
        <dbReference type="SAM" id="MobiDB-lite"/>
    </source>
</evidence>
<evidence type="ECO:0000313" key="3">
    <source>
        <dbReference type="Proteomes" id="UP000507470"/>
    </source>
</evidence>
<name>A0A6J8DQY8_MYTCO</name>
<gene>
    <name evidence="2" type="ORF">MCOR_43603</name>
</gene>
<dbReference type="EMBL" id="CACVKT020007770">
    <property type="protein sequence ID" value="CAC5410416.1"/>
    <property type="molecule type" value="Genomic_DNA"/>
</dbReference>